<gene>
    <name evidence="2" type="ORF">Golob_017984</name>
</gene>
<evidence type="ECO:0000259" key="1">
    <source>
        <dbReference type="Pfam" id="PF13456"/>
    </source>
</evidence>
<feature type="non-terminal residue" evidence="2">
    <location>
        <position position="246"/>
    </location>
</feature>
<name>A0A7J8M909_9ROSI</name>
<protein>
    <recommendedName>
        <fullName evidence="1">RNase H type-1 domain-containing protein</fullName>
    </recommendedName>
</protein>
<dbReference type="InterPro" id="IPR002156">
    <property type="entry name" value="RNaseH_domain"/>
</dbReference>
<evidence type="ECO:0000313" key="3">
    <source>
        <dbReference type="Proteomes" id="UP000593572"/>
    </source>
</evidence>
<dbReference type="Proteomes" id="UP000593572">
    <property type="component" value="Unassembled WGS sequence"/>
</dbReference>
<dbReference type="Pfam" id="PF13456">
    <property type="entry name" value="RVT_3"/>
    <property type="match status" value="1"/>
</dbReference>
<dbReference type="AlphaFoldDB" id="A0A7J8M909"/>
<dbReference type="GO" id="GO:0003676">
    <property type="term" value="F:nucleic acid binding"/>
    <property type="evidence" value="ECO:0007669"/>
    <property type="project" value="InterPro"/>
</dbReference>
<organism evidence="2 3">
    <name type="scientific">Gossypium lobatum</name>
    <dbReference type="NCBI Taxonomy" id="34289"/>
    <lineage>
        <taxon>Eukaryota</taxon>
        <taxon>Viridiplantae</taxon>
        <taxon>Streptophyta</taxon>
        <taxon>Embryophyta</taxon>
        <taxon>Tracheophyta</taxon>
        <taxon>Spermatophyta</taxon>
        <taxon>Magnoliopsida</taxon>
        <taxon>eudicotyledons</taxon>
        <taxon>Gunneridae</taxon>
        <taxon>Pentapetalae</taxon>
        <taxon>rosids</taxon>
        <taxon>malvids</taxon>
        <taxon>Malvales</taxon>
        <taxon>Malvaceae</taxon>
        <taxon>Malvoideae</taxon>
        <taxon>Gossypium</taxon>
    </lineage>
</organism>
<dbReference type="PANTHER" id="PTHR47723:SF24">
    <property type="entry name" value="RNASE H TYPE-1 DOMAIN-CONTAINING PROTEIN"/>
    <property type="match status" value="1"/>
</dbReference>
<dbReference type="InterPro" id="IPR053151">
    <property type="entry name" value="RNase_H-like"/>
</dbReference>
<keyword evidence="3" id="KW-1185">Reference proteome</keyword>
<sequence length="246" mass="27862">MSERSREAIGEEIKSHVPLVPEQAPTIGLEVAGNAFTRNFSIAETYKHLFNINGPRQLGYDKLIWRAATPQRNRNDFIFNNTSGSNQNLIASPMEWVRSFGNNGNMEKMACKSRTENSWKRLELGWVKININGSMSISKQSAAVGGALRGPSERWLVGFEMVIHMTNIFQIEARAILEGLKLSWKRCFRQWCNRERQVKLQHVLRESNKVAGCLAKTTGGGMNQLVVLVDPPSHVRRLLEENIDNL</sequence>
<evidence type="ECO:0000313" key="2">
    <source>
        <dbReference type="EMBL" id="MBA0561133.1"/>
    </source>
</evidence>
<accession>A0A7J8M909</accession>
<dbReference type="EMBL" id="JABEZX010000007">
    <property type="protein sequence ID" value="MBA0561133.1"/>
    <property type="molecule type" value="Genomic_DNA"/>
</dbReference>
<dbReference type="InterPro" id="IPR044730">
    <property type="entry name" value="RNase_H-like_dom_plant"/>
</dbReference>
<reference evidence="2 3" key="1">
    <citation type="journal article" date="2019" name="Genome Biol. Evol.">
        <title>Insights into the evolution of the New World diploid cottons (Gossypium, subgenus Houzingenia) based on genome sequencing.</title>
        <authorList>
            <person name="Grover C.E."/>
            <person name="Arick M.A. 2nd"/>
            <person name="Thrash A."/>
            <person name="Conover J.L."/>
            <person name="Sanders W.S."/>
            <person name="Peterson D.G."/>
            <person name="Frelichowski J.E."/>
            <person name="Scheffler J.A."/>
            <person name="Scheffler B.E."/>
            <person name="Wendel J.F."/>
        </authorList>
    </citation>
    <scope>NUCLEOTIDE SEQUENCE [LARGE SCALE GENOMIC DNA]</scope>
    <source>
        <strain evidence="2">157</strain>
        <tissue evidence="2">Leaf</tissue>
    </source>
</reference>
<feature type="domain" description="RNase H type-1" evidence="1">
    <location>
        <begin position="130"/>
        <end position="190"/>
    </location>
</feature>
<proteinExistence type="predicted"/>
<dbReference type="GO" id="GO:0004523">
    <property type="term" value="F:RNA-DNA hybrid ribonuclease activity"/>
    <property type="evidence" value="ECO:0007669"/>
    <property type="project" value="InterPro"/>
</dbReference>
<dbReference type="CDD" id="cd06222">
    <property type="entry name" value="RNase_H_like"/>
    <property type="match status" value="1"/>
</dbReference>
<comment type="caution">
    <text evidence="2">The sequence shown here is derived from an EMBL/GenBank/DDBJ whole genome shotgun (WGS) entry which is preliminary data.</text>
</comment>
<dbReference type="PANTHER" id="PTHR47723">
    <property type="entry name" value="OS05G0353850 PROTEIN"/>
    <property type="match status" value="1"/>
</dbReference>